<evidence type="ECO:0000256" key="1">
    <source>
        <dbReference type="ARBA" id="ARBA00009400"/>
    </source>
</evidence>
<keyword evidence="3 5" id="KW-0328">Glycosyltransferase</keyword>
<dbReference type="InterPro" id="IPR027277">
    <property type="entry name" value="NadC/ModD"/>
</dbReference>
<dbReference type="GO" id="GO:0009435">
    <property type="term" value="P:NAD+ biosynthetic process"/>
    <property type="evidence" value="ECO:0007669"/>
    <property type="project" value="InterPro"/>
</dbReference>
<dbReference type="InterPro" id="IPR036068">
    <property type="entry name" value="Nicotinate_pribotase-like_C"/>
</dbReference>
<reference evidence="8" key="2">
    <citation type="submission" date="2022-05" db="EMBL/GenBank/DDBJ databases">
        <authorList>
            <person name="Proctor A.L."/>
            <person name="Phillips G.J."/>
            <person name="Wannemuehler M.J."/>
        </authorList>
    </citation>
    <scope>NUCLEOTIDE SEQUENCE</scope>
    <source>
        <strain evidence="8">ASF457</strain>
    </source>
</reference>
<dbReference type="PANTHER" id="PTHR32179">
    <property type="entry name" value="NICOTINATE-NUCLEOTIDE PYROPHOSPHORYLASE [CARBOXYLATING]"/>
    <property type="match status" value="1"/>
</dbReference>
<dbReference type="GO" id="GO:0004514">
    <property type="term" value="F:nicotinate-nucleotide diphosphorylase (carboxylating) activity"/>
    <property type="evidence" value="ECO:0007669"/>
    <property type="project" value="InterPro"/>
</dbReference>
<dbReference type="NCBIfam" id="TIGR01334">
    <property type="entry name" value="modD"/>
    <property type="match status" value="1"/>
</dbReference>
<dbReference type="InterPro" id="IPR002638">
    <property type="entry name" value="Quinolinate_PRibosylTrfase_C"/>
</dbReference>
<dbReference type="Pfam" id="PF02749">
    <property type="entry name" value="QRPTase_N"/>
    <property type="match status" value="1"/>
</dbReference>
<evidence type="ECO:0000256" key="2">
    <source>
        <dbReference type="ARBA" id="ARBA00019205"/>
    </source>
</evidence>
<dbReference type="Pfam" id="PF01729">
    <property type="entry name" value="QRPTase_C"/>
    <property type="match status" value="1"/>
</dbReference>
<dbReference type="SUPFAM" id="SSF51690">
    <property type="entry name" value="Nicotinate/Quinolinate PRTase C-terminal domain-like"/>
    <property type="match status" value="1"/>
</dbReference>
<dbReference type="PANTHER" id="PTHR32179:SF4">
    <property type="entry name" value="PYROPHOSPHORYLASE MODD-RELATED"/>
    <property type="match status" value="1"/>
</dbReference>
<proteinExistence type="inferred from homology"/>
<feature type="domain" description="Quinolinate phosphoribosyl transferase C-terminal" evidence="6">
    <location>
        <begin position="106"/>
        <end position="275"/>
    </location>
</feature>
<keyword evidence="9" id="KW-1185">Reference proteome</keyword>
<dbReference type="Gene3D" id="3.20.20.70">
    <property type="entry name" value="Aldolase class I"/>
    <property type="match status" value="1"/>
</dbReference>
<evidence type="ECO:0000259" key="6">
    <source>
        <dbReference type="Pfam" id="PF01729"/>
    </source>
</evidence>
<evidence type="ECO:0000313" key="9">
    <source>
        <dbReference type="Proteomes" id="UP000017429"/>
    </source>
</evidence>
<dbReference type="InterPro" id="IPR013785">
    <property type="entry name" value="Aldolase_TIM"/>
</dbReference>
<feature type="domain" description="Quinolinate phosphoribosyl transferase N-terminal" evidence="7">
    <location>
        <begin position="21"/>
        <end position="104"/>
    </location>
</feature>
<dbReference type="GO" id="GO:0034213">
    <property type="term" value="P:quinolinate catabolic process"/>
    <property type="evidence" value="ECO:0007669"/>
    <property type="project" value="TreeGrafter"/>
</dbReference>
<dbReference type="FunFam" id="3.20.20.70:FF:000030">
    <property type="entry name" value="Nicotinate-nucleotide pyrophosphorylase, carboxylating"/>
    <property type="match status" value="1"/>
</dbReference>
<dbReference type="InterPro" id="IPR037128">
    <property type="entry name" value="Quinolinate_PRibosylTase_N_sf"/>
</dbReference>
<evidence type="ECO:0000256" key="5">
    <source>
        <dbReference type="PIRNR" id="PIRNR006250"/>
    </source>
</evidence>
<dbReference type="EMBL" id="CP097562">
    <property type="protein sequence ID" value="USF24347.1"/>
    <property type="molecule type" value="Genomic_DNA"/>
</dbReference>
<dbReference type="Proteomes" id="UP000017429">
    <property type="component" value="Chromosome"/>
</dbReference>
<keyword evidence="4 5" id="KW-0808">Transferase</keyword>
<dbReference type="AlphaFoldDB" id="V2PZU8"/>
<sequence>MLYITDEIIDKIIKEDVPYSDITTEMLGIGEENGTISFYTRSEGVIAGAGLAGKIFTKLGCEILSEVKDGEKLSTGSLILKAKGKAEALHTGWKVSLNTLEYLSGIATLCREMVDIAHSVNQNIILAATRKSMPLSRELVTLAFQAGGVSAHRLGLSETVLIFKQHIEFIGGFDNIERVIKSSNHKMVEKKIILETENMQDSLKALHYDFIDGLQLDKLSPDEIKNIVKERNSINPKMLILAAGGINKGNIKEYAASEADVIVSSAFFHALPLDIKAVIERKK</sequence>
<evidence type="ECO:0000256" key="3">
    <source>
        <dbReference type="ARBA" id="ARBA00022676"/>
    </source>
</evidence>
<dbReference type="SUPFAM" id="SSF54675">
    <property type="entry name" value="Nicotinate/Quinolinate PRTase N-terminal domain-like"/>
    <property type="match status" value="1"/>
</dbReference>
<organism evidence="8 9">
    <name type="scientific">Mucispirillum schaedleri ASF457</name>
    <dbReference type="NCBI Taxonomy" id="1379858"/>
    <lineage>
        <taxon>Bacteria</taxon>
        <taxon>Pseudomonadati</taxon>
        <taxon>Deferribacterota</taxon>
        <taxon>Deferribacteres</taxon>
        <taxon>Deferribacterales</taxon>
        <taxon>Mucispirillaceae</taxon>
        <taxon>Mucispirillum</taxon>
    </lineage>
</organism>
<dbReference type="RefSeq" id="WP_023275740.1">
    <property type="nucleotide sequence ID" value="NZ_CP097562.1"/>
</dbReference>
<dbReference type="OrthoDB" id="9782546at2"/>
<evidence type="ECO:0000256" key="4">
    <source>
        <dbReference type="ARBA" id="ARBA00022679"/>
    </source>
</evidence>
<dbReference type="PIRSF" id="PIRSF006250">
    <property type="entry name" value="NadC_ModD"/>
    <property type="match status" value="1"/>
</dbReference>
<dbReference type="eggNOG" id="COG0157">
    <property type="taxonomic scope" value="Bacteria"/>
</dbReference>
<dbReference type="Gene3D" id="3.90.1170.20">
    <property type="entry name" value="Quinolinate phosphoribosyl transferase, N-terminal domain"/>
    <property type="match status" value="1"/>
</dbReference>
<evidence type="ECO:0000313" key="8">
    <source>
        <dbReference type="EMBL" id="USF24347.1"/>
    </source>
</evidence>
<name>V2PZU8_9BACT</name>
<evidence type="ECO:0000259" key="7">
    <source>
        <dbReference type="Pfam" id="PF02749"/>
    </source>
</evidence>
<protein>
    <recommendedName>
        <fullName evidence="2">Putative pyrophosphorylase ModD</fullName>
    </recommendedName>
</protein>
<dbReference type="GO" id="GO:0005737">
    <property type="term" value="C:cytoplasm"/>
    <property type="evidence" value="ECO:0007669"/>
    <property type="project" value="TreeGrafter"/>
</dbReference>
<dbReference type="InterPro" id="IPR006242">
    <property type="entry name" value="ModD"/>
</dbReference>
<gene>
    <name evidence="8" type="primary">nadC</name>
    <name evidence="8" type="ORF">N508_001433</name>
</gene>
<comment type="similarity">
    <text evidence="1 5">Belongs to the NadC/ModD family.</text>
</comment>
<dbReference type="KEGG" id="msch:N508_001433"/>
<reference evidence="8" key="3">
    <citation type="submission" date="2022-06" db="EMBL/GenBank/DDBJ databases">
        <title>Resources to Facilitate Use of the Altered Schaedler Flora (ASF) Mouse Model to Study Microbiome Function.</title>
        <authorList>
            <person name="Proctor A."/>
            <person name="Parvinroo S."/>
            <person name="Richie T."/>
            <person name="Jia X."/>
            <person name="Lee S.T.M."/>
            <person name="Karp P.D."/>
            <person name="Paley S."/>
            <person name="Kostic A.D."/>
            <person name="Pierre J.F."/>
            <person name="Wannemuehler M.J."/>
            <person name="Phillips G.J."/>
        </authorList>
    </citation>
    <scope>NUCLEOTIDE SEQUENCE</scope>
    <source>
        <strain evidence="8">ASF457</strain>
    </source>
</reference>
<dbReference type="InterPro" id="IPR022412">
    <property type="entry name" value="Quinolinate_PRibosylTrfase_N"/>
</dbReference>
<reference evidence="8" key="1">
    <citation type="journal article" date="2014" name="Genome Announc.">
        <title>Draft genome sequences of the altered schaedler flora, a defined bacterial community from gnotobiotic mice.</title>
        <authorList>
            <person name="Wannemuehler M.J."/>
            <person name="Overstreet A.M."/>
            <person name="Ward D.V."/>
            <person name="Phillips G.J."/>
        </authorList>
    </citation>
    <scope>NUCLEOTIDE SEQUENCE</scope>
    <source>
        <strain evidence="8">ASF457</strain>
    </source>
</reference>
<accession>V2PZU8</accession>